<keyword evidence="1" id="KW-1133">Transmembrane helix</keyword>
<evidence type="ECO:0000313" key="2">
    <source>
        <dbReference type="EMBL" id="REL27103.1"/>
    </source>
</evidence>
<reference evidence="2 3" key="1">
    <citation type="submission" date="2018-08" db="EMBL/GenBank/DDBJ databases">
        <title>Thalassotalea euphylliae genome.</title>
        <authorList>
            <person name="Summers S."/>
            <person name="Rice S.A."/>
            <person name="Freckelton M.L."/>
            <person name="Nedved B.T."/>
            <person name="Hadfield M.G."/>
        </authorList>
    </citation>
    <scope>NUCLEOTIDE SEQUENCE [LARGE SCALE GENOMIC DNA]</scope>
    <source>
        <strain evidence="2 3">H1</strain>
    </source>
</reference>
<protein>
    <submittedName>
        <fullName evidence="2">Uncharacterized protein</fullName>
    </submittedName>
</protein>
<dbReference type="AlphaFoldDB" id="A0A3E0TRJ7"/>
<evidence type="ECO:0000256" key="1">
    <source>
        <dbReference type="SAM" id="Phobius"/>
    </source>
</evidence>
<feature type="transmembrane region" description="Helical" evidence="1">
    <location>
        <begin position="64"/>
        <end position="87"/>
    </location>
</feature>
<accession>A0A3E0TRJ7</accession>
<dbReference type="Proteomes" id="UP000256478">
    <property type="component" value="Unassembled WGS sequence"/>
</dbReference>
<comment type="caution">
    <text evidence="2">The sequence shown here is derived from an EMBL/GenBank/DDBJ whole genome shotgun (WGS) entry which is preliminary data.</text>
</comment>
<keyword evidence="1" id="KW-0812">Transmembrane</keyword>
<organism evidence="2 3">
    <name type="scientific">Thalassotalea euphylliae</name>
    <dbReference type="NCBI Taxonomy" id="1655234"/>
    <lineage>
        <taxon>Bacteria</taxon>
        <taxon>Pseudomonadati</taxon>
        <taxon>Pseudomonadota</taxon>
        <taxon>Gammaproteobacteria</taxon>
        <taxon>Alteromonadales</taxon>
        <taxon>Colwelliaceae</taxon>
        <taxon>Thalassotalea</taxon>
    </lineage>
</organism>
<dbReference type="EMBL" id="QUOU01000001">
    <property type="protein sequence ID" value="REL27103.1"/>
    <property type="molecule type" value="Genomic_DNA"/>
</dbReference>
<gene>
    <name evidence="2" type="ORF">DXX93_11355</name>
</gene>
<keyword evidence="1" id="KW-0472">Membrane</keyword>
<name>A0A3E0TRJ7_9GAMM</name>
<evidence type="ECO:0000313" key="3">
    <source>
        <dbReference type="Proteomes" id="UP000256478"/>
    </source>
</evidence>
<sequence length="94" mass="10055">MGKYQPINRLFNIKKGSFMDSKIVIALIVSGAIIIIAASVGYTMQVNAMTSAFAAGFQGNINLTVTPFFMTSAIGGFLSLVGVALSFKQHKQYS</sequence>
<proteinExistence type="predicted"/>
<feature type="transmembrane region" description="Helical" evidence="1">
    <location>
        <begin position="23"/>
        <end position="44"/>
    </location>
</feature>